<dbReference type="EMBL" id="CAJOBE010031459">
    <property type="protein sequence ID" value="CAF4293027.1"/>
    <property type="molecule type" value="Genomic_DNA"/>
</dbReference>
<organism evidence="2 3">
    <name type="scientific">Rotaria sordida</name>
    <dbReference type="NCBI Taxonomy" id="392033"/>
    <lineage>
        <taxon>Eukaryota</taxon>
        <taxon>Metazoa</taxon>
        <taxon>Spiralia</taxon>
        <taxon>Gnathifera</taxon>
        <taxon>Rotifera</taxon>
        <taxon>Eurotatoria</taxon>
        <taxon>Bdelloidea</taxon>
        <taxon>Philodinida</taxon>
        <taxon>Philodinidae</taxon>
        <taxon>Rotaria</taxon>
    </lineage>
</organism>
<dbReference type="AlphaFoldDB" id="A0A820HDD8"/>
<name>A0A820HDD8_9BILA</name>
<keyword evidence="1" id="KW-1133">Transmembrane helix</keyword>
<accession>A0A820HDD8</accession>
<keyword evidence="1" id="KW-0812">Transmembrane</keyword>
<feature type="transmembrane region" description="Helical" evidence="1">
    <location>
        <begin position="9"/>
        <end position="27"/>
    </location>
</feature>
<feature type="transmembrane region" description="Helical" evidence="1">
    <location>
        <begin position="132"/>
        <end position="150"/>
    </location>
</feature>
<gene>
    <name evidence="2" type="ORF">FNK824_LOCUS40341</name>
</gene>
<keyword evidence="1" id="KW-0472">Membrane</keyword>
<evidence type="ECO:0000313" key="3">
    <source>
        <dbReference type="Proteomes" id="UP000663874"/>
    </source>
</evidence>
<evidence type="ECO:0000313" key="2">
    <source>
        <dbReference type="EMBL" id="CAF4293027.1"/>
    </source>
</evidence>
<protein>
    <submittedName>
        <fullName evidence="2">Uncharacterized protein</fullName>
    </submittedName>
</protein>
<evidence type="ECO:0000256" key="1">
    <source>
        <dbReference type="SAM" id="Phobius"/>
    </source>
</evidence>
<reference evidence="2" key="1">
    <citation type="submission" date="2021-02" db="EMBL/GenBank/DDBJ databases">
        <authorList>
            <person name="Nowell W R."/>
        </authorList>
    </citation>
    <scope>NUCLEOTIDE SEQUENCE</scope>
</reference>
<dbReference type="Proteomes" id="UP000663874">
    <property type="component" value="Unassembled WGS sequence"/>
</dbReference>
<proteinExistence type="predicted"/>
<sequence length="185" mass="22133">YRYRAWIKMVYNFLIGLCLILSSIYGLSNELYIGDKDINHQITLQEIKSLLKQYSYVNIKKESVHHRMISDIHAFSVVDMKVLQTIITDHRTIISYLINYLHNNSVNPTFVADAIRNHHSKTDPILTSWRDLIDLFFMSIFIGYLIHLWMYHVGFRPCNRCLSFLSKFLFVRFHKRQEFEQQQNP</sequence>
<comment type="caution">
    <text evidence="2">The sequence shown here is derived from an EMBL/GenBank/DDBJ whole genome shotgun (WGS) entry which is preliminary data.</text>
</comment>
<feature type="non-terminal residue" evidence="2">
    <location>
        <position position="1"/>
    </location>
</feature>